<dbReference type="InterPro" id="IPR000873">
    <property type="entry name" value="AMP-dep_synth/lig_dom"/>
</dbReference>
<dbReference type="Gene3D" id="3.40.50.980">
    <property type="match status" value="2"/>
</dbReference>
<dbReference type="PROSITE" id="PS50075">
    <property type="entry name" value="CARRIER"/>
    <property type="match status" value="1"/>
</dbReference>
<dbReference type="GO" id="GO:0005737">
    <property type="term" value="C:cytoplasm"/>
    <property type="evidence" value="ECO:0007669"/>
    <property type="project" value="TreeGrafter"/>
</dbReference>
<evidence type="ECO:0000256" key="3">
    <source>
        <dbReference type="ARBA" id="ARBA00022553"/>
    </source>
</evidence>
<feature type="region of interest" description="Disordered" evidence="4">
    <location>
        <begin position="1"/>
        <end position="24"/>
    </location>
</feature>
<evidence type="ECO:0000256" key="2">
    <source>
        <dbReference type="ARBA" id="ARBA00022450"/>
    </source>
</evidence>
<dbReference type="InterPro" id="IPR020459">
    <property type="entry name" value="AMP-binding"/>
</dbReference>
<dbReference type="OrthoDB" id="4317020at2"/>
<dbReference type="InterPro" id="IPR009081">
    <property type="entry name" value="PP-bd_ACP"/>
</dbReference>
<dbReference type="InterPro" id="IPR036736">
    <property type="entry name" value="ACP-like_sf"/>
</dbReference>
<dbReference type="SUPFAM" id="SSF52777">
    <property type="entry name" value="CoA-dependent acyltransferases"/>
    <property type="match status" value="1"/>
</dbReference>
<keyword evidence="6" id="KW-0436">Ligase</keyword>
<dbReference type="Gene3D" id="2.30.38.10">
    <property type="entry name" value="Luciferase, Domain 3"/>
    <property type="match status" value="1"/>
</dbReference>
<dbReference type="STRING" id="1237149.C900_01924"/>
<dbReference type="NCBIfam" id="TIGR01733">
    <property type="entry name" value="AA-adenyl-dom"/>
    <property type="match status" value="1"/>
</dbReference>
<dbReference type="InterPro" id="IPR010071">
    <property type="entry name" value="AA_adenyl_dom"/>
</dbReference>
<accession>L8JWQ9</accession>
<dbReference type="SUPFAM" id="SSF56801">
    <property type="entry name" value="Acetyl-CoA synthetase-like"/>
    <property type="match status" value="1"/>
</dbReference>
<dbReference type="FunFam" id="3.40.50.12780:FF:000012">
    <property type="entry name" value="Non-ribosomal peptide synthetase"/>
    <property type="match status" value="1"/>
</dbReference>
<dbReference type="Gene3D" id="3.30.300.30">
    <property type="match status" value="1"/>
</dbReference>
<dbReference type="Gene3D" id="1.10.1200.10">
    <property type="entry name" value="ACP-like"/>
    <property type="match status" value="1"/>
</dbReference>
<comment type="cofactor">
    <cofactor evidence="1">
        <name>pantetheine 4'-phosphate</name>
        <dbReference type="ChEBI" id="CHEBI:47942"/>
    </cofactor>
</comment>
<dbReference type="PRINTS" id="PR00154">
    <property type="entry name" value="AMPBINDING"/>
</dbReference>
<dbReference type="FunFam" id="1.10.1200.10:FF:000005">
    <property type="entry name" value="Nonribosomal peptide synthetase 1"/>
    <property type="match status" value="1"/>
</dbReference>
<dbReference type="FunFam" id="2.30.38.10:FF:000001">
    <property type="entry name" value="Non-ribosomal peptide synthetase PvdI"/>
    <property type="match status" value="1"/>
</dbReference>
<dbReference type="RefSeq" id="WP_009579368.1">
    <property type="nucleotide sequence ID" value="NZ_AMZN01000028.1"/>
</dbReference>
<evidence type="ECO:0000256" key="1">
    <source>
        <dbReference type="ARBA" id="ARBA00001957"/>
    </source>
</evidence>
<dbReference type="Gene3D" id="3.30.559.30">
    <property type="entry name" value="Nonribosomal peptide synthetase, condensation domain"/>
    <property type="match status" value="1"/>
</dbReference>
<dbReference type="Pfam" id="PF13193">
    <property type="entry name" value="AMP-binding_C"/>
    <property type="match status" value="1"/>
</dbReference>
<evidence type="ECO:0000256" key="4">
    <source>
        <dbReference type="SAM" id="MobiDB-lite"/>
    </source>
</evidence>
<dbReference type="InterPro" id="IPR020806">
    <property type="entry name" value="PKS_PP-bd"/>
</dbReference>
<keyword evidence="3" id="KW-0597">Phosphoprotein</keyword>
<dbReference type="InterPro" id="IPR020845">
    <property type="entry name" value="AMP-binding_CS"/>
</dbReference>
<dbReference type="PANTHER" id="PTHR45527:SF1">
    <property type="entry name" value="FATTY ACID SYNTHASE"/>
    <property type="match status" value="1"/>
</dbReference>
<dbReference type="Pfam" id="PF00550">
    <property type="entry name" value="PP-binding"/>
    <property type="match status" value="1"/>
</dbReference>
<dbReference type="PATRIC" id="fig|1237149.3.peg.1879"/>
<dbReference type="GO" id="GO:0031177">
    <property type="term" value="F:phosphopantetheine binding"/>
    <property type="evidence" value="ECO:0007669"/>
    <property type="project" value="InterPro"/>
</dbReference>
<dbReference type="CDD" id="cd05930">
    <property type="entry name" value="A_NRPS"/>
    <property type="match status" value="1"/>
</dbReference>
<dbReference type="GO" id="GO:0016874">
    <property type="term" value="F:ligase activity"/>
    <property type="evidence" value="ECO:0007669"/>
    <property type="project" value="UniProtKB-KW"/>
</dbReference>
<dbReference type="AlphaFoldDB" id="L8JWQ9"/>
<feature type="domain" description="Carrier" evidence="5">
    <location>
        <begin position="777"/>
        <end position="854"/>
    </location>
</feature>
<dbReference type="GO" id="GO:0043041">
    <property type="term" value="P:amino acid activation for nonribosomal peptide biosynthetic process"/>
    <property type="evidence" value="ECO:0007669"/>
    <property type="project" value="TreeGrafter"/>
</dbReference>
<dbReference type="FunFam" id="3.40.50.980:FF:000002">
    <property type="entry name" value="Enterobactin synthetase component F"/>
    <property type="match status" value="1"/>
</dbReference>
<organism evidence="6 7">
    <name type="scientific">Fulvivirga imtechensis AK7</name>
    <dbReference type="NCBI Taxonomy" id="1237149"/>
    <lineage>
        <taxon>Bacteria</taxon>
        <taxon>Pseudomonadati</taxon>
        <taxon>Bacteroidota</taxon>
        <taxon>Cytophagia</taxon>
        <taxon>Cytophagales</taxon>
        <taxon>Fulvivirgaceae</taxon>
        <taxon>Fulvivirga</taxon>
    </lineage>
</organism>
<keyword evidence="7" id="KW-1185">Reference proteome</keyword>
<dbReference type="Pfam" id="PF00501">
    <property type="entry name" value="AMP-binding"/>
    <property type="match status" value="1"/>
</dbReference>
<proteinExistence type="predicted"/>
<dbReference type="eggNOG" id="COG1020">
    <property type="taxonomic scope" value="Bacteria"/>
</dbReference>
<dbReference type="GO" id="GO:0044550">
    <property type="term" value="P:secondary metabolite biosynthetic process"/>
    <property type="evidence" value="ECO:0007669"/>
    <property type="project" value="TreeGrafter"/>
</dbReference>
<dbReference type="PANTHER" id="PTHR45527">
    <property type="entry name" value="NONRIBOSOMAL PEPTIDE SYNTHETASE"/>
    <property type="match status" value="1"/>
</dbReference>
<dbReference type="SUPFAM" id="SSF47336">
    <property type="entry name" value="ACP-like"/>
    <property type="match status" value="1"/>
</dbReference>
<dbReference type="InterPro" id="IPR025110">
    <property type="entry name" value="AMP-bd_C"/>
</dbReference>
<sequence length="871" mass="97833">MNKTNETLERPFTAMENTSSRSRGDQDYANYWSVQSGSDSQVFRWLPDSCGKELDGDSDSDSENIVTIRLTKQLSDWVRGFSGGKSVQPFVLFLAVLKLLLHKYSNREDLMVGITYNADILPVRTQCIEGVQFNRFLAEVQNALVQTRKGTVDPLPPNSHFQVVYTYGDGNNKSSEVGDSLTVEVAEEKASFSISFAASANICDKSMLQRLSGNFTMLLTEISKAQDNVVQTYPMVTGQEQQLFASFNDTSFDYPRDKCIHQFFIEKTAVNPNQIAVRFENERLTYQQLYDKCCDLALFLQSLNIRPDSLVGLCLERSVEMMVGIHGTLIAGGAYVPMDPDYPNDRLAYMLEDSQASIVLCQGRLIDKLKPLIKEGTTLIALDESWNEIAARAEALRDQKKTIREDVQPNHLAYIIYTSGSTGRPKGVMVEHRALVNRIDWMQRTYLLSEKDVVLQKTPFSFDVSVWEFVWPMMAGATLAFAKPGGHRDVLYLEDLIQESGITTLHFVPSMLHAYLDHSQSRCDSVRQIFCSGEALDNKAVAAYKKRFPRAVLHNLYGPTEAAIDVTFFDCSRLKTPFVPIGAPISNIQIYILDKYNNLQPLGVPGELHIAGDGLARGYHNRHELTSEKFVNNPFSPGKRMYKSGDLARWMEDGNIEYLGRIDTQVKIRGFRIETGEIETILHQHPDINNCAVVVQGEGVEKKLLAFYLAKDTKEGNVVKLAAESLKSFLLQSLPDYMVPAAFVSLEEFPLTPNGKLNRRALESIDVQMESSKAYVAPHNDTEQRLTEIWGETLGIEAKKIGVDDNFFELGGHSLLVAPLLSEIRDQFAVDLPLNTFFDVYTVAGLAEVIKAAEDQDEEELGDIEFEEFTL</sequence>
<gene>
    <name evidence="6" type="ORF">C900_01924</name>
</gene>
<evidence type="ECO:0000259" key="5">
    <source>
        <dbReference type="PROSITE" id="PS50075"/>
    </source>
</evidence>
<dbReference type="EMBL" id="AMZN01000028">
    <property type="protein sequence ID" value="ELR72059.1"/>
    <property type="molecule type" value="Genomic_DNA"/>
</dbReference>
<dbReference type="SMART" id="SM00823">
    <property type="entry name" value="PKS_PP"/>
    <property type="match status" value="1"/>
</dbReference>
<evidence type="ECO:0000313" key="6">
    <source>
        <dbReference type="EMBL" id="ELR72059.1"/>
    </source>
</evidence>
<dbReference type="Proteomes" id="UP000011135">
    <property type="component" value="Unassembled WGS sequence"/>
</dbReference>
<evidence type="ECO:0000313" key="7">
    <source>
        <dbReference type="Proteomes" id="UP000011135"/>
    </source>
</evidence>
<name>L8JWQ9_9BACT</name>
<dbReference type="PROSITE" id="PS00455">
    <property type="entry name" value="AMP_BINDING"/>
    <property type="match status" value="1"/>
</dbReference>
<dbReference type="InterPro" id="IPR045851">
    <property type="entry name" value="AMP-bd_C_sf"/>
</dbReference>
<reference evidence="6 7" key="1">
    <citation type="submission" date="2012-12" db="EMBL/GenBank/DDBJ databases">
        <title>Genome assembly of Fulvivirga imtechensis AK7.</title>
        <authorList>
            <person name="Nupur N."/>
            <person name="Khatri I."/>
            <person name="Kumar R."/>
            <person name="Subramanian S."/>
            <person name="Pinnaka A."/>
        </authorList>
    </citation>
    <scope>NUCLEOTIDE SEQUENCE [LARGE SCALE GENOMIC DNA]</scope>
    <source>
        <strain evidence="6 7">AK7</strain>
    </source>
</reference>
<protein>
    <submittedName>
        <fullName evidence="6">Long-chain-fatty-acid--CoA ligase</fullName>
    </submittedName>
</protein>
<keyword evidence="2" id="KW-0596">Phosphopantetheine</keyword>
<comment type="caution">
    <text evidence="6">The sequence shown here is derived from an EMBL/GenBank/DDBJ whole genome shotgun (WGS) entry which is preliminary data.</text>
</comment>